<comment type="similarity">
    <text evidence="2">Belongs to the HPPK family.</text>
</comment>
<dbReference type="EMBL" id="QXDC01000003">
    <property type="protein sequence ID" value="RIA43897.1"/>
    <property type="molecule type" value="Genomic_DNA"/>
</dbReference>
<dbReference type="Pfam" id="PF01288">
    <property type="entry name" value="HPPK"/>
    <property type="match status" value="1"/>
</dbReference>
<dbReference type="InterPro" id="IPR000550">
    <property type="entry name" value="Hppk"/>
</dbReference>
<gene>
    <name evidence="14" type="ORF">DFR49_2128</name>
</gene>
<evidence type="ECO:0000256" key="10">
    <source>
        <dbReference type="ARBA" id="ARBA00029409"/>
    </source>
</evidence>
<dbReference type="PANTHER" id="PTHR43071">
    <property type="entry name" value="2-AMINO-4-HYDROXY-6-HYDROXYMETHYLDIHYDROPTERIDINE PYROPHOSPHOKINASE"/>
    <property type="match status" value="1"/>
</dbReference>
<evidence type="ECO:0000313" key="15">
    <source>
        <dbReference type="Proteomes" id="UP000266568"/>
    </source>
</evidence>
<dbReference type="InterPro" id="IPR035907">
    <property type="entry name" value="Hppk_sf"/>
</dbReference>
<dbReference type="Gene3D" id="3.30.70.560">
    <property type="entry name" value="7,8-Dihydro-6-hydroxymethylpterin-pyrophosphokinase HPPK"/>
    <property type="match status" value="1"/>
</dbReference>
<accession>A0A397P9M6</accession>
<evidence type="ECO:0000256" key="4">
    <source>
        <dbReference type="ARBA" id="ARBA00016218"/>
    </source>
</evidence>
<dbReference type="NCBIfam" id="TIGR01498">
    <property type="entry name" value="folK"/>
    <property type="match status" value="1"/>
</dbReference>
<name>A0A397P9M6_9SPHN</name>
<evidence type="ECO:0000256" key="9">
    <source>
        <dbReference type="ARBA" id="ARBA00022909"/>
    </source>
</evidence>
<sequence>MARTSYVVALGSNRRGRHGSPRAEIAAALAAIGGVTAVSPIVTTPPLGPSLRRFANAAAIIESDEAPPALLCRLKAIEQAFGRRRGRRWGARVIDLDIILWSGGAWADARLTVPHRAFRARGFVLGPLLAIAPGWRDPLTGRTVRQLAHRQRAVDRRARDA</sequence>
<evidence type="ECO:0000256" key="6">
    <source>
        <dbReference type="ARBA" id="ARBA00022741"/>
    </source>
</evidence>
<dbReference type="PROSITE" id="PS00794">
    <property type="entry name" value="HPPK"/>
    <property type="match status" value="1"/>
</dbReference>
<dbReference type="OrthoDB" id="9808041at2"/>
<dbReference type="GO" id="GO:0016301">
    <property type="term" value="F:kinase activity"/>
    <property type="evidence" value="ECO:0007669"/>
    <property type="project" value="UniProtKB-KW"/>
</dbReference>
<feature type="domain" description="7,8-dihydro-6-hydroxymethylpterin-pyrophosphokinase" evidence="13">
    <location>
        <begin position="88"/>
        <end position="99"/>
    </location>
</feature>
<evidence type="ECO:0000313" key="14">
    <source>
        <dbReference type="EMBL" id="RIA43897.1"/>
    </source>
</evidence>
<dbReference type="UniPathway" id="UPA00077">
    <property type="reaction ID" value="UER00155"/>
</dbReference>
<evidence type="ECO:0000256" key="1">
    <source>
        <dbReference type="ARBA" id="ARBA00005051"/>
    </source>
</evidence>
<evidence type="ECO:0000256" key="7">
    <source>
        <dbReference type="ARBA" id="ARBA00022777"/>
    </source>
</evidence>
<proteinExistence type="inferred from homology"/>
<evidence type="ECO:0000256" key="5">
    <source>
        <dbReference type="ARBA" id="ARBA00022679"/>
    </source>
</evidence>
<evidence type="ECO:0000256" key="11">
    <source>
        <dbReference type="ARBA" id="ARBA00029766"/>
    </source>
</evidence>
<evidence type="ECO:0000256" key="12">
    <source>
        <dbReference type="ARBA" id="ARBA00033413"/>
    </source>
</evidence>
<dbReference type="RefSeq" id="WP_119035689.1">
    <property type="nucleotide sequence ID" value="NZ_QXDC01000003.1"/>
</dbReference>
<dbReference type="SUPFAM" id="SSF55083">
    <property type="entry name" value="6-hydroxymethyl-7,8-dihydropterin pyrophosphokinase, HPPK"/>
    <property type="match status" value="1"/>
</dbReference>
<dbReference type="EC" id="2.7.6.3" evidence="3"/>
<evidence type="ECO:0000259" key="13">
    <source>
        <dbReference type="PROSITE" id="PS00794"/>
    </source>
</evidence>
<evidence type="ECO:0000256" key="3">
    <source>
        <dbReference type="ARBA" id="ARBA00013253"/>
    </source>
</evidence>
<keyword evidence="15" id="KW-1185">Reference proteome</keyword>
<dbReference type="GO" id="GO:0046654">
    <property type="term" value="P:tetrahydrofolate biosynthetic process"/>
    <property type="evidence" value="ECO:0007669"/>
    <property type="project" value="UniProtKB-UniPathway"/>
</dbReference>
<reference evidence="14 15" key="1">
    <citation type="submission" date="2018-08" db="EMBL/GenBank/DDBJ databases">
        <title>Genomic Encyclopedia of Type Strains, Phase IV (KMG-IV): sequencing the most valuable type-strain genomes for metagenomic binning, comparative biology and taxonomic classification.</title>
        <authorList>
            <person name="Goeker M."/>
        </authorList>
    </citation>
    <scope>NUCLEOTIDE SEQUENCE [LARGE SCALE GENOMIC DNA]</scope>
    <source>
        <strain evidence="14 15">DSM 25527</strain>
    </source>
</reference>
<dbReference type="Proteomes" id="UP000266568">
    <property type="component" value="Unassembled WGS sequence"/>
</dbReference>
<keyword evidence="6" id="KW-0547">Nucleotide-binding</keyword>
<comment type="pathway">
    <text evidence="1">Cofactor biosynthesis; tetrahydrofolate biosynthesis; 2-amino-4-hydroxy-6-hydroxymethyl-7,8-dihydropteridine diphosphate from 7,8-dihydroneopterin triphosphate: step 4/4.</text>
</comment>
<dbReference type="PANTHER" id="PTHR43071:SF1">
    <property type="entry name" value="2-AMINO-4-HYDROXY-6-HYDROXYMETHYLDIHYDROPTERIDINE PYROPHOSPHOKINASE"/>
    <property type="match status" value="1"/>
</dbReference>
<dbReference type="GO" id="GO:0003848">
    <property type="term" value="F:2-amino-4-hydroxy-6-hydroxymethyldihydropteridine diphosphokinase activity"/>
    <property type="evidence" value="ECO:0007669"/>
    <property type="project" value="UniProtKB-EC"/>
</dbReference>
<keyword evidence="5" id="KW-0808">Transferase</keyword>
<dbReference type="GO" id="GO:0005524">
    <property type="term" value="F:ATP binding"/>
    <property type="evidence" value="ECO:0007669"/>
    <property type="project" value="UniProtKB-KW"/>
</dbReference>
<dbReference type="GO" id="GO:0046656">
    <property type="term" value="P:folic acid biosynthetic process"/>
    <property type="evidence" value="ECO:0007669"/>
    <property type="project" value="UniProtKB-KW"/>
</dbReference>
<evidence type="ECO:0000256" key="8">
    <source>
        <dbReference type="ARBA" id="ARBA00022840"/>
    </source>
</evidence>
<keyword evidence="8" id="KW-0067">ATP-binding</keyword>
<evidence type="ECO:0000256" key="2">
    <source>
        <dbReference type="ARBA" id="ARBA00005810"/>
    </source>
</evidence>
<comment type="caution">
    <text evidence="14">The sequence shown here is derived from an EMBL/GenBank/DDBJ whole genome shotgun (WGS) entry which is preliminary data.</text>
</comment>
<keyword evidence="7 14" id="KW-0418">Kinase</keyword>
<comment type="function">
    <text evidence="10">Catalyzes the transfer of pyrophosphate from adenosine triphosphate (ATP) to 6-hydroxymethyl-7,8-dihydropterin, an enzymatic step in folate biosynthesis pathway.</text>
</comment>
<protein>
    <recommendedName>
        <fullName evidence="4">2-amino-4-hydroxy-6-hydroxymethyldihydropteridine pyrophosphokinase</fullName>
        <ecNumber evidence="3">2.7.6.3</ecNumber>
    </recommendedName>
    <alternativeName>
        <fullName evidence="11">6-hydroxymethyl-7,8-dihydropterin pyrophosphokinase</fullName>
    </alternativeName>
    <alternativeName>
        <fullName evidence="12">7,8-dihydro-6-hydroxymethylpterin-pyrophosphokinase</fullName>
    </alternativeName>
</protein>
<dbReference type="AlphaFoldDB" id="A0A397P9M6"/>
<keyword evidence="9" id="KW-0289">Folate biosynthesis</keyword>
<organism evidence="14 15">
    <name type="scientific">Hephaestia caeni</name>
    <dbReference type="NCBI Taxonomy" id="645617"/>
    <lineage>
        <taxon>Bacteria</taxon>
        <taxon>Pseudomonadati</taxon>
        <taxon>Pseudomonadota</taxon>
        <taxon>Alphaproteobacteria</taxon>
        <taxon>Sphingomonadales</taxon>
        <taxon>Sphingomonadaceae</taxon>
        <taxon>Hephaestia</taxon>
    </lineage>
</organism>